<organism evidence="2">
    <name type="scientific">Cyprideis torosa</name>
    <dbReference type="NCBI Taxonomy" id="163714"/>
    <lineage>
        <taxon>Eukaryota</taxon>
        <taxon>Metazoa</taxon>
        <taxon>Ecdysozoa</taxon>
        <taxon>Arthropoda</taxon>
        <taxon>Crustacea</taxon>
        <taxon>Oligostraca</taxon>
        <taxon>Ostracoda</taxon>
        <taxon>Podocopa</taxon>
        <taxon>Podocopida</taxon>
        <taxon>Cytherocopina</taxon>
        <taxon>Cytheroidea</taxon>
        <taxon>Cytherideidae</taxon>
        <taxon>Cyprideis</taxon>
    </lineage>
</organism>
<dbReference type="EMBL" id="OB660899">
    <property type="protein sequence ID" value="CAD7226702.1"/>
    <property type="molecule type" value="Genomic_DNA"/>
</dbReference>
<gene>
    <name evidence="2" type="ORF">CTOB1V02_LOCUS4618</name>
</gene>
<accession>A0A7R8ZJB4</accession>
<evidence type="ECO:0000313" key="2">
    <source>
        <dbReference type="EMBL" id="CAD7226702.1"/>
    </source>
</evidence>
<protein>
    <submittedName>
        <fullName evidence="2">Uncharacterized protein</fullName>
    </submittedName>
</protein>
<reference evidence="2" key="1">
    <citation type="submission" date="2020-11" db="EMBL/GenBank/DDBJ databases">
        <authorList>
            <person name="Tran Van P."/>
        </authorList>
    </citation>
    <scope>NUCLEOTIDE SEQUENCE</scope>
</reference>
<sequence length="145" mass="16341">MSQNHSSQKCTRLKLSSLKKDVSNCPSQFVPDPGHVDDGPHKDFSLPIRPIIRGLGQIPHKFLHVEAFPLLKRFPSCIPSLKLTKDGERHLGIVHHRCLPSEASGEEIVIEEGGGRRDRQICPNPFGSRRFSHPIHQQLSKTNFQ</sequence>
<feature type="compositionally biased region" description="Polar residues" evidence="1">
    <location>
        <begin position="135"/>
        <end position="145"/>
    </location>
</feature>
<dbReference type="AlphaFoldDB" id="A0A7R8ZJB4"/>
<feature type="region of interest" description="Disordered" evidence="1">
    <location>
        <begin position="126"/>
        <end position="145"/>
    </location>
</feature>
<name>A0A7R8ZJB4_9CRUS</name>
<evidence type="ECO:0000256" key="1">
    <source>
        <dbReference type="SAM" id="MobiDB-lite"/>
    </source>
</evidence>
<proteinExistence type="predicted"/>